<dbReference type="OrthoDB" id="6614653at2759"/>
<dbReference type="EMBL" id="CAMXCT030006734">
    <property type="protein sequence ID" value="CAL4806496.1"/>
    <property type="molecule type" value="Genomic_DNA"/>
</dbReference>
<evidence type="ECO:0000313" key="2">
    <source>
        <dbReference type="EMBL" id="CAI4019184.1"/>
    </source>
</evidence>
<dbReference type="SUPFAM" id="SSF51182">
    <property type="entry name" value="RmlC-like cupins"/>
    <property type="match status" value="1"/>
</dbReference>
<dbReference type="Gene3D" id="2.60.120.10">
    <property type="entry name" value="Jelly Rolls"/>
    <property type="match status" value="1"/>
</dbReference>
<protein>
    <submittedName>
        <fullName evidence="4">DUF985 domain-containing protein</fullName>
    </submittedName>
</protein>
<accession>A0A9P1GQG9</accession>
<evidence type="ECO:0000313" key="3">
    <source>
        <dbReference type="EMBL" id="CAL1172559.1"/>
    </source>
</evidence>
<sequence>MAAEPDHHVLEVQKLVEDLQLEPLEPEGGFFRRTHYSSTQVQGPDGDGQALSAILYLMLSDNVSKLHRLTVDEAWHFYHGSPVTIVELDSSVDGHVRTTRLGSVELGLCPQYTVQAGTWFGAFPEGAFALVGCTCGPAFEFKHFEMAVRHLLLDTYPEAEQLIKRLS</sequence>
<reference evidence="3" key="2">
    <citation type="submission" date="2024-04" db="EMBL/GenBank/DDBJ databases">
        <authorList>
            <person name="Chen Y."/>
            <person name="Shah S."/>
            <person name="Dougan E. K."/>
            <person name="Thang M."/>
            <person name="Chan C."/>
        </authorList>
    </citation>
    <scope>NUCLEOTIDE SEQUENCE [LARGE SCALE GENOMIC DNA]</scope>
</reference>
<comment type="caution">
    <text evidence="2">The sequence shown here is derived from an EMBL/GenBank/DDBJ whole genome shotgun (WGS) entry which is preliminary data.</text>
</comment>
<dbReference type="AlphaFoldDB" id="A0A9P1GQG9"/>
<evidence type="ECO:0000313" key="5">
    <source>
        <dbReference type="Proteomes" id="UP001152797"/>
    </source>
</evidence>
<dbReference type="InterPro" id="IPR011051">
    <property type="entry name" value="RmlC_Cupin_sf"/>
</dbReference>
<keyword evidence="5" id="KW-1185">Reference proteome</keyword>
<reference evidence="2" key="1">
    <citation type="submission" date="2022-10" db="EMBL/GenBank/DDBJ databases">
        <authorList>
            <person name="Chen Y."/>
            <person name="Dougan E. K."/>
            <person name="Chan C."/>
            <person name="Rhodes N."/>
            <person name="Thang M."/>
        </authorList>
    </citation>
    <scope>NUCLEOTIDE SEQUENCE</scope>
</reference>
<dbReference type="InterPro" id="IPR009327">
    <property type="entry name" value="Cupin_DUF985"/>
</dbReference>
<dbReference type="PANTHER" id="PTHR33387:SF3">
    <property type="entry name" value="DUF985 DOMAIN-CONTAINING PROTEIN"/>
    <property type="match status" value="1"/>
</dbReference>
<feature type="domain" description="DUF985" evidence="1">
    <location>
        <begin position="13"/>
        <end position="147"/>
    </location>
</feature>
<dbReference type="Proteomes" id="UP001152797">
    <property type="component" value="Unassembled WGS sequence"/>
</dbReference>
<evidence type="ECO:0000259" key="1">
    <source>
        <dbReference type="Pfam" id="PF06172"/>
    </source>
</evidence>
<name>A0A9P1GQG9_9DINO</name>
<dbReference type="Pfam" id="PF06172">
    <property type="entry name" value="Cupin_5"/>
    <property type="match status" value="1"/>
</dbReference>
<proteinExistence type="predicted"/>
<organism evidence="2">
    <name type="scientific">Cladocopium goreaui</name>
    <dbReference type="NCBI Taxonomy" id="2562237"/>
    <lineage>
        <taxon>Eukaryota</taxon>
        <taxon>Sar</taxon>
        <taxon>Alveolata</taxon>
        <taxon>Dinophyceae</taxon>
        <taxon>Suessiales</taxon>
        <taxon>Symbiodiniaceae</taxon>
        <taxon>Cladocopium</taxon>
    </lineage>
</organism>
<dbReference type="CDD" id="cd06121">
    <property type="entry name" value="cupin_YML079wp"/>
    <property type="match status" value="1"/>
</dbReference>
<dbReference type="EMBL" id="CAMXCT010006734">
    <property type="protein sequence ID" value="CAI4019184.1"/>
    <property type="molecule type" value="Genomic_DNA"/>
</dbReference>
<dbReference type="InterPro" id="IPR014710">
    <property type="entry name" value="RmlC-like_jellyroll"/>
</dbReference>
<dbReference type="EMBL" id="CAMXCT020006734">
    <property type="protein sequence ID" value="CAL1172559.1"/>
    <property type="molecule type" value="Genomic_DNA"/>
</dbReference>
<evidence type="ECO:0000313" key="4">
    <source>
        <dbReference type="EMBL" id="CAL4806496.1"/>
    </source>
</evidence>
<dbReference type="PANTHER" id="PTHR33387">
    <property type="entry name" value="RMLC-LIKE JELLY ROLL FOLD PROTEIN"/>
    <property type="match status" value="1"/>
</dbReference>
<dbReference type="InterPro" id="IPR039935">
    <property type="entry name" value="YML079W-like"/>
</dbReference>
<gene>
    <name evidence="2" type="ORF">C1SCF055_LOCUS43699</name>
</gene>